<feature type="signal peptide" evidence="1">
    <location>
        <begin position="1"/>
        <end position="18"/>
    </location>
</feature>
<evidence type="ECO:0008006" key="4">
    <source>
        <dbReference type="Google" id="ProtNLM"/>
    </source>
</evidence>
<keyword evidence="1" id="KW-0732">Signal</keyword>
<gene>
    <name evidence="2" type="ORF">LX78_00363</name>
</gene>
<name>A0A316DRG6_9FLAO</name>
<proteinExistence type="predicted"/>
<accession>A0A316DRG6</accession>
<dbReference type="Proteomes" id="UP000245430">
    <property type="component" value="Unassembled WGS sequence"/>
</dbReference>
<comment type="caution">
    <text evidence="2">The sequence shown here is derived from an EMBL/GenBank/DDBJ whole genome shotgun (WGS) entry which is preliminary data.</text>
</comment>
<evidence type="ECO:0000313" key="3">
    <source>
        <dbReference type="Proteomes" id="UP000245430"/>
    </source>
</evidence>
<dbReference type="RefSeq" id="WP_109680924.1">
    <property type="nucleotide sequence ID" value="NZ_QGGP01000001.1"/>
</dbReference>
<keyword evidence="3" id="KW-1185">Reference proteome</keyword>
<evidence type="ECO:0000313" key="2">
    <source>
        <dbReference type="EMBL" id="PWK20661.1"/>
    </source>
</evidence>
<protein>
    <recommendedName>
        <fullName evidence="4">NlpE-like protein</fullName>
    </recommendedName>
</protein>
<evidence type="ECO:0000256" key="1">
    <source>
        <dbReference type="SAM" id="SignalP"/>
    </source>
</evidence>
<dbReference type="OrthoDB" id="1442373at2"/>
<feature type="chain" id="PRO_5016454731" description="NlpE-like protein" evidence="1">
    <location>
        <begin position="19"/>
        <end position="143"/>
    </location>
</feature>
<reference evidence="2 3" key="1">
    <citation type="submission" date="2018-05" db="EMBL/GenBank/DDBJ databases">
        <title>Genomic Encyclopedia of Archaeal and Bacterial Type Strains, Phase II (KMG-II): from individual species to whole genera.</title>
        <authorList>
            <person name="Goeker M."/>
        </authorList>
    </citation>
    <scope>NUCLEOTIDE SEQUENCE [LARGE SCALE GENOMIC DNA]</scope>
    <source>
        <strain evidence="2 3">DSM 22637</strain>
    </source>
</reference>
<sequence length="143" mass="16794">MKHLLLILFTTFNLSLFAQTEKPVGTYEKVFNANNGDVMTWTITLNPDGTFLYRFYRNFQNGIPPEENFYSKGRWRSQKHLVFFSTTENDLDDTHTMNFTNTRARINSKSPRDKSDRIIKTSIVFYDSEISEVKGLELFKETN</sequence>
<organism evidence="2 3">
    <name type="scientific">Xanthomarina spongicola</name>
    <dbReference type="NCBI Taxonomy" id="570520"/>
    <lineage>
        <taxon>Bacteria</taxon>
        <taxon>Pseudomonadati</taxon>
        <taxon>Bacteroidota</taxon>
        <taxon>Flavobacteriia</taxon>
        <taxon>Flavobacteriales</taxon>
        <taxon>Flavobacteriaceae</taxon>
        <taxon>Xanthomarina</taxon>
    </lineage>
</organism>
<dbReference type="AlphaFoldDB" id="A0A316DRG6"/>
<dbReference type="EMBL" id="QGGP01000001">
    <property type="protein sequence ID" value="PWK20661.1"/>
    <property type="molecule type" value="Genomic_DNA"/>
</dbReference>